<comment type="caution">
    <text evidence="1">The sequence shown here is derived from an EMBL/GenBank/DDBJ whole genome shotgun (WGS) entry which is preliminary data.</text>
</comment>
<name>A0A4Y2P791_ARAVE</name>
<evidence type="ECO:0000313" key="2">
    <source>
        <dbReference type="Proteomes" id="UP000499080"/>
    </source>
</evidence>
<dbReference type="Proteomes" id="UP000499080">
    <property type="component" value="Unassembled WGS sequence"/>
</dbReference>
<dbReference type="EMBL" id="BGPR01010587">
    <property type="protein sequence ID" value="GBN46923.1"/>
    <property type="molecule type" value="Genomic_DNA"/>
</dbReference>
<sequence>MVTLVKPLTGTHWESRIDALQYNIEEVYAVMYKATTDPKVDAFFWGGGATACNIAKKPKDFMFLCSLVSWYDTLFRVYLVRKEKNFRVKMSWPLWRTSSFLESTRSENGISAITRKKELT</sequence>
<dbReference type="AlphaFoldDB" id="A0A4Y2P791"/>
<gene>
    <name evidence="1" type="ORF">AVEN_213644_1</name>
</gene>
<organism evidence="1 2">
    <name type="scientific">Araneus ventricosus</name>
    <name type="common">Orbweaver spider</name>
    <name type="synonym">Epeira ventricosa</name>
    <dbReference type="NCBI Taxonomy" id="182803"/>
    <lineage>
        <taxon>Eukaryota</taxon>
        <taxon>Metazoa</taxon>
        <taxon>Ecdysozoa</taxon>
        <taxon>Arthropoda</taxon>
        <taxon>Chelicerata</taxon>
        <taxon>Arachnida</taxon>
        <taxon>Araneae</taxon>
        <taxon>Araneomorphae</taxon>
        <taxon>Entelegynae</taxon>
        <taxon>Araneoidea</taxon>
        <taxon>Araneidae</taxon>
        <taxon>Araneus</taxon>
    </lineage>
</organism>
<keyword evidence="2" id="KW-1185">Reference proteome</keyword>
<protein>
    <submittedName>
        <fullName evidence="1">Uncharacterized protein</fullName>
    </submittedName>
</protein>
<reference evidence="1 2" key="1">
    <citation type="journal article" date="2019" name="Sci. Rep.">
        <title>Orb-weaving spider Araneus ventricosus genome elucidates the spidroin gene catalogue.</title>
        <authorList>
            <person name="Kono N."/>
            <person name="Nakamura H."/>
            <person name="Ohtoshi R."/>
            <person name="Moran D.A.P."/>
            <person name="Shinohara A."/>
            <person name="Yoshida Y."/>
            <person name="Fujiwara M."/>
            <person name="Mori M."/>
            <person name="Tomita M."/>
            <person name="Arakawa K."/>
        </authorList>
    </citation>
    <scope>NUCLEOTIDE SEQUENCE [LARGE SCALE GENOMIC DNA]</scope>
</reference>
<proteinExistence type="predicted"/>
<accession>A0A4Y2P791</accession>
<evidence type="ECO:0000313" key="1">
    <source>
        <dbReference type="EMBL" id="GBN46923.1"/>
    </source>
</evidence>